<feature type="domain" description="Serine aminopeptidase S33" evidence="2">
    <location>
        <begin position="108"/>
        <end position="184"/>
    </location>
</feature>
<dbReference type="SUPFAM" id="SSF53474">
    <property type="entry name" value="alpha/beta-Hydrolases"/>
    <property type="match status" value="1"/>
</dbReference>
<evidence type="ECO:0000256" key="1">
    <source>
        <dbReference type="SAM" id="Phobius"/>
    </source>
</evidence>
<reference evidence="3" key="1">
    <citation type="submission" date="2020-06" db="EMBL/GenBank/DDBJ databases">
        <title>Insight into the genomes of haloalkaliphilic bacilli from Kenyan soda lakes.</title>
        <authorList>
            <person name="Mwirichia R."/>
            <person name="Villamizar G.C."/>
            <person name="Poehlein A."/>
            <person name="Mugweru J."/>
            <person name="Kipnyargis A."/>
            <person name="Kiplimo D."/>
            <person name="Orwa P."/>
            <person name="Daniel R."/>
        </authorList>
    </citation>
    <scope>NUCLEOTIDE SEQUENCE</scope>
    <source>
        <strain evidence="3">B1096_S55</strain>
    </source>
</reference>
<evidence type="ECO:0000313" key="3">
    <source>
        <dbReference type="EMBL" id="MCR6095824.1"/>
    </source>
</evidence>
<organism evidence="3 4">
    <name type="scientific">Salipaludibacillus agaradhaerens</name>
    <name type="common">Bacillus agaradhaerens</name>
    <dbReference type="NCBI Taxonomy" id="76935"/>
    <lineage>
        <taxon>Bacteria</taxon>
        <taxon>Bacillati</taxon>
        <taxon>Bacillota</taxon>
        <taxon>Bacilli</taxon>
        <taxon>Bacillales</taxon>
        <taxon>Bacillaceae</taxon>
    </lineage>
</organism>
<dbReference type="Gene3D" id="3.40.50.1820">
    <property type="entry name" value="alpha/beta hydrolase"/>
    <property type="match status" value="1"/>
</dbReference>
<keyword evidence="1" id="KW-0812">Transmembrane</keyword>
<dbReference type="GO" id="GO:0016787">
    <property type="term" value="F:hydrolase activity"/>
    <property type="evidence" value="ECO:0007669"/>
    <property type="project" value="UniProtKB-KW"/>
</dbReference>
<dbReference type="RefSeq" id="WP_257820563.1">
    <property type="nucleotide sequence ID" value="NZ_JABXYM010000001.1"/>
</dbReference>
<gene>
    <name evidence="3" type="ORF">HXA33_04640</name>
</gene>
<keyword evidence="3" id="KW-0378">Hydrolase</keyword>
<dbReference type="PANTHER" id="PTHR12277">
    <property type="entry name" value="ALPHA/BETA HYDROLASE DOMAIN-CONTAINING PROTEIN"/>
    <property type="match status" value="1"/>
</dbReference>
<dbReference type="InterPro" id="IPR029058">
    <property type="entry name" value="AB_hydrolase_fold"/>
</dbReference>
<comment type="caution">
    <text evidence="3">The sequence shown here is derived from an EMBL/GenBank/DDBJ whole genome shotgun (WGS) entry which is preliminary data.</text>
</comment>
<dbReference type="Pfam" id="PF12146">
    <property type="entry name" value="Hydrolase_4"/>
    <property type="match status" value="1"/>
</dbReference>
<evidence type="ECO:0000313" key="4">
    <source>
        <dbReference type="Proteomes" id="UP001057753"/>
    </source>
</evidence>
<proteinExistence type="predicted"/>
<keyword evidence="4" id="KW-1185">Reference proteome</keyword>
<name>A0A9Q4FYK1_SALAG</name>
<accession>A0A9Q4FYK1</accession>
<dbReference type="InterPro" id="IPR022742">
    <property type="entry name" value="Hydrolase_4"/>
</dbReference>
<sequence length="278" mass="31753">MLKLTPFFPYIYLASFIMILLYVSYLTVFYVTQDDMLFQSPPFSDNDIASIENDEHYEELRINVEDNLSLHGWLLHQKDAPSPAPLLIYFGGNAEVASQSIDDFEVLSEWNVLFVNYRGYGLSDGEPSEETLFHDAEVIYDVMKERSDVKEDQIVIMGRSMGSAPATHVSKQRDVAGTILVSPYDNRKRLIKHRYPLLPFSSLIRHPFENSDKAPYIMSPVLGFIASEDKVIPPDHSEKTLGSWGGPNRTIWIDGYGHNDLQTTDSYWEGIQTFLNEL</sequence>
<dbReference type="AlphaFoldDB" id="A0A9Q4FYK1"/>
<protein>
    <submittedName>
        <fullName evidence="3">Alpha/beta hydrolase</fullName>
    </submittedName>
</protein>
<evidence type="ECO:0000259" key="2">
    <source>
        <dbReference type="Pfam" id="PF12146"/>
    </source>
</evidence>
<dbReference type="EMBL" id="JABXYM010000001">
    <property type="protein sequence ID" value="MCR6095824.1"/>
    <property type="molecule type" value="Genomic_DNA"/>
</dbReference>
<keyword evidence="1" id="KW-1133">Transmembrane helix</keyword>
<feature type="transmembrane region" description="Helical" evidence="1">
    <location>
        <begin position="7"/>
        <end position="31"/>
    </location>
</feature>
<keyword evidence="1" id="KW-0472">Membrane</keyword>
<dbReference type="PANTHER" id="PTHR12277:SF81">
    <property type="entry name" value="PROTEIN ABHD13"/>
    <property type="match status" value="1"/>
</dbReference>
<dbReference type="Proteomes" id="UP001057753">
    <property type="component" value="Unassembled WGS sequence"/>
</dbReference>